<dbReference type="PANTHER" id="PTHR23389">
    <property type="entry name" value="CHROMOSOME TRANSMISSION FIDELITY FACTOR 18"/>
    <property type="match status" value="1"/>
</dbReference>
<evidence type="ECO:0000256" key="12">
    <source>
        <dbReference type="RuleBase" id="RU000618"/>
    </source>
</evidence>
<dbReference type="InterPro" id="IPR001679">
    <property type="entry name" value="DNA_ligase"/>
</dbReference>
<dbReference type="Gene3D" id="2.40.50.140">
    <property type="entry name" value="Nucleic acid-binding proteins"/>
    <property type="match status" value="1"/>
</dbReference>
<feature type="binding site" evidence="11">
    <location>
        <position position="534"/>
    </location>
    <ligand>
        <name>Zn(2+)</name>
        <dbReference type="ChEBI" id="CHEBI:29105"/>
    </ligand>
</feature>
<evidence type="ECO:0000256" key="10">
    <source>
        <dbReference type="ARBA" id="ARBA00034005"/>
    </source>
</evidence>
<feature type="binding site" evidence="11">
    <location>
        <position position="515"/>
    </location>
    <ligand>
        <name>Zn(2+)</name>
        <dbReference type="ChEBI" id="CHEBI:29105"/>
    </ligand>
</feature>
<accession>A0ABZ1SSC0</accession>
<dbReference type="CDD" id="cd00114">
    <property type="entry name" value="LIGANc"/>
    <property type="match status" value="1"/>
</dbReference>
<evidence type="ECO:0000256" key="9">
    <source>
        <dbReference type="ARBA" id="ARBA00023204"/>
    </source>
</evidence>
<comment type="cofactor">
    <cofactor evidence="11">
        <name>Mg(2+)</name>
        <dbReference type="ChEBI" id="CHEBI:18420"/>
    </cofactor>
    <cofactor evidence="11">
        <name>Mn(2+)</name>
        <dbReference type="ChEBI" id="CHEBI:29035"/>
    </cofactor>
</comment>
<dbReference type="HAMAP" id="MF_01588">
    <property type="entry name" value="DNA_ligase_A"/>
    <property type="match status" value="1"/>
</dbReference>
<evidence type="ECO:0000259" key="14">
    <source>
        <dbReference type="PROSITE" id="PS50172"/>
    </source>
</evidence>
<dbReference type="InterPro" id="IPR041663">
    <property type="entry name" value="DisA/LigA_HHH"/>
</dbReference>
<keyword evidence="9 11" id="KW-0234">DNA repair</keyword>
<keyword evidence="8 11" id="KW-0520">NAD</keyword>
<feature type="binding site" evidence="11">
    <location>
        <position position="540"/>
    </location>
    <ligand>
        <name>Zn(2+)</name>
        <dbReference type="ChEBI" id="CHEBI:29105"/>
    </ligand>
</feature>
<dbReference type="PIRSF" id="PIRSF001604">
    <property type="entry name" value="LigA"/>
    <property type="match status" value="1"/>
</dbReference>
<protein>
    <recommendedName>
        <fullName evidence="11 12">DNA ligase</fullName>
        <ecNumber evidence="11 12">6.5.1.2</ecNumber>
    </recommendedName>
    <alternativeName>
        <fullName evidence="11">Polydeoxyribonucleotide synthase [NAD(+)]</fullName>
    </alternativeName>
</protein>
<dbReference type="InterPro" id="IPR001357">
    <property type="entry name" value="BRCT_dom"/>
</dbReference>
<evidence type="ECO:0000256" key="7">
    <source>
        <dbReference type="ARBA" id="ARBA00022842"/>
    </source>
</evidence>
<dbReference type="SUPFAM" id="SSF56091">
    <property type="entry name" value="DNA ligase/mRNA capping enzyme, catalytic domain"/>
    <property type="match status" value="1"/>
</dbReference>
<comment type="similarity">
    <text evidence="11">Belongs to the NAD-dependent DNA ligase family. LigA subfamily.</text>
</comment>
<keyword evidence="2 11" id="KW-0436">Ligase</keyword>
<keyword evidence="3 11" id="KW-0235">DNA replication</keyword>
<dbReference type="SUPFAM" id="SSF52113">
    <property type="entry name" value="BRCT domain"/>
    <property type="match status" value="1"/>
</dbReference>
<dbReference type="PROSITE" id="PS50172">
    <property type="entry name" value="BRCT"/>
    <property type="match status" value="1"/>
</dbReference>
<dbReference type="SMART" id="SM00532">
    <property type="entry name" value="LIGANc"/>
    <property type="match status" value="1"/>
</dbReference>
<dbReference type="Gene3D" id="6.20.10.30">
    <property type="match status" value="1"/>
</dbReference>
<dbReference type="PANTHER" id="PTHR23389:SF9">
    <property type="entry name" value="DNA LIGASE"/>
    <property type="match status" value="1"/>
</dbReference>
<gene>
    <name evidence="11 15" type="primary">ligA</name>
    <name evidence="15" type="ORF">OG913_35815</name>
</gene>
<keyword evidence="5 11" id="KW-0227">DNA damage</keyword>
<keyword evidence="16" id="KW-1185">Reference proteome</keyword>
<sequence length="826" mass="89486">MTDRADEAGGFDGVAPGDASGDTANGREEAAREVERVTNAAESASGEPQSASGEPQSASGEPQSASGEPQSASGEPQSATRETQGATGEAQSASGEASSAGGERQSAPAEARERHAELAELIEEANWRYYVLDSPTVSDAEYDRWMREIRALEEAYPDLRTPDSPTQKVGAQISTDFAPVTHLTRMESLDNAFNDADLAAWQARAERLIEADPGPYLCELKIDGLAVALVYEKGRLVRGATRGDGRTGEDVTPNIRTLADVPHRLRGDDVPDLLEVRGEVFLPVEGFKKLNEQLMDAGKPPFANPRNSAAGSLRQKDPRVTAQRPLRMIVHGVGKWEGDGPLPATQSAVYERLREFGLPVSDRYKVVKSLDEIREFIAYYDEHRHDPEYEIDGVVVKIDRIAVQRQLGSTSRAPRWAIAFKYPPEEVTTKLLDIQVGVGRTGRVTPFGVMKPVTVAGSTVERATLHNAAEVARKGVLIGDTVVLRKAGDVIPEIVGPVVELRQGNEREFVMPTHCPECGTELAREREGDADLRCPNARSCPAQLRERVYFAAGRNAFDIEGLGYVAATALTQPLPPQEPPLRTEADLFDLTIEKMLPIRTVVRDPDTGLPKTDPETGEPKVVALFATVSGEPSKNAELILQQLQEKKDQPLWRVLVALSIRHVGPPTARALAAEFRSIDAIANASEEELAAVEGIGPRVAATIKEWFAVDWHQEIIEKWRAAGVRMADESPEDEGPRPLEGLTFVVTGTLSDFSRDEASEAISARGGKVTSSVSKKTSFLVVGDNPGSKYDKAVKAGVPILNEEGFHVLLDKGPDAARAVALTPEE</sequence>
<evidence type="ECO:0000256" key="11">
    <source>
        <dbReference type="HAMAP-Rule" id="MF_01588"/>
    </source>
</evidence>
<dbReference type="Pfam" id="PF00533">
    <property type="entry name" value="BRCT"/>
    <property type="match status" value="1"/>
</dbReference>
<dbReference type="SUPFAM" id="SSF47781">
    <property type="entry name" value="RuvA domain 2-like"/>
    <property type="match status" value="1"/>
</dbReference>
<dbReference type="Pfam" id="PF03119">
    <property type="entry name" value="DNA_ligase_ZBD"/>
    <property type="match status" value="1"/>
</dbReference>
<dbReference type="InterPro" id="IPR013840">
    <property type="entry name" value="DNAligase_N"/>
</dbReference>
<dbReference type="InterPro" id="IPR003583">
    <property type="entry name" value="Hlx-hairpin-Hlx_DNA-bd_motif"/>
</dbReference>
<evidence type="ECO:0000256" key="5">
    <source>
        <dbReference type="ARBA" id="ARBA00022763"/>
    </source>
</evidence>
<dbReference type="Gene3D" id="1.10.287.610">
    <property type="entry name" value="Helix hairpin bin"/>
    <property type="match status" value="1"/>
</dbReference>
<feature type="binding site" evidence="11">
    <location>
        <position position="397"/>
    </location>
    <ligand>
        <name>NAD(+)</name>
        <dbReference type="ChEBI" id="CHEBI:57540"/>
    </ligand>
</feature>
<dbReference type="SUPFAM" id="SSF50249">
    <property type="entry name" value="Nucleic acid-binding proteins"/>
    <property type="match status" value="1"/>
</dbReference>
<dbReference type="InterPro" id="IPR036420">
    <property type="entry name" value="BRCT_dom_sf"/>
</dbReference>
<evidence type="ECO:0000256" key="2">
    <source>
        <dbReference type="ARBA" id="ARBA00022598"/>
    </source>
</evidence>
<feature type="binding site" evidence="11">
    <location>
        <position position="279"/>
    </location>
    <ligand>
        <name>NAD(+)</name>
        <dbReference type="ChEBI" id="CHEBI:57540"/>
    </ligand>
</feature>
<evidence type="ECO:0000256" key="13">
    <source>
        <dbReference type="SAM" id="MobiDB-lite"/>
    </source>
</evidence>
<feature type="binding site" evidence="11">
    <location>
        <begin position="188"/>
        <end position="189"/>
    </location>
    <ligand>
        <name>NAD(+)</name>
        <dbReference type="ChEBI" id="CHEBI:57540"/>
    </ligand>
</feature>
<dbReference type="EC" id="6.5.1.2" evidence="11 12"/>
<feature type="binding site" evidence="11">
    <location>
        <position position="219"/>
    </location>
    <ligand>
        <name>NAD(+)</name>
        <dbReference type="ChEBI" id="CHEBI:57540"/>
    </ligand>
</feature>
<keyword evidence="7 11" id="KW-0460">Magnesium</keyword>
<keyword evidence="6 11" id="KW-0862">Zinc</keyword>
<feature type="binding site" evidence="11">
    <location>
        <position position="421"/>
    </location>
    <ligand>
        <name>NAD(+)</name>
        <dbReference type="ChEBI" id="CHEBI:57540"/>
    </ligand>
</feature>
<keyword evidence="4 11" id="KW-0479">Metal-binding</keyword>
<evidence type="ECO:0000313" key="16">
    <source>
        <dbReference type="Proteomes" id="UP001432011"/>
    </source>
</evidence>
<dbReference type="InterPro" id="IPR018239">
    <property type="entry name" value="DNA_ligase_AS"/>
</dbReference>
<reference evidence="15" key="1">
    <citation type="submission" date="2022-10" db="EMBL/GenBank/DDBJ databases">
        <title>The complete genomes of actinobacterial strains from the NBC collection.</title>
        <authorList>
            <person name="Joergensen T.S."/>
            <person name="Alvarez Arevalo M."/>
            <person name="Sterndorff E.B."/>
            <person name="Faurdal D."/>
            <person name="Vuksanovic O."/>
            <person name="Mourched A.-S."/>
            <person name="Charusanti P."/>
            <person name="Shaw S."/>
            <person name="Blin K."/>
            <person name="Weber T."/>
        </authorList>
    </citation>
    <scope>NUCLEOTIDE SEQUENCE</scope>
    <source>
        <strain evidence="15">NBC_00254</strain>
    </source>
</reference>
<feature type="binding site" evidence="11">
    <location>
        <begin position="139"/>
        <end position="143"/>
    </location>
    <ligand>
        <name>NAD(+)</name>
        <dbReference type="ChEBI" id="CHEBI:57540"/>
    </ligand>
</feature>
<keyword evidence="11" id="KW-0464">Manganese</keyword>
<dbReference type="GO" id="GO:0003911">
    <property type="term" value="F:DNA ligase (NAD+) activity"/>
    <property type="evidence" value="ECO:0007669"/>
    <property type="project" value="UniProtKB-EC"/>
</dbReference>
<dbReference type="InterPro" id="IPR033136">
    <property type="entry name" value="DNA_ligase_CS"/>
</dbReference>
<evidence type="ECO:0000256" key="1">
    <source>
        <dbReference type="ARBA" id="ARBA00004067"/>
    </source>
</evidence>
<feature type="compositionally biased region" description="Low complexity" evidence="13">
    <location>
        <begin position="84"/>
        <end position="109"/>
    </location>
</feature>
<feature type="binding site" evidence="11">
    <location>
        <position position="518"/>
    </location>
    <ligand>
        <name>Zn(2+)</name>
        <dbReference type="ChEBI" id="CHEBI:29105"/>
    </ligand>
</feature>
<feature type="region of interest" description="Disordered" evidence="13">
    <location>
        <begin position="1"/>
        <end position="114"/>
    </location>
</feature>
<dbReference type="Pfam" id="PF03120">
    <property type="entry name" value="OB_DNA_ligase"/>
    <property type="match status" value="1"/>
</dbReference>
<dbReference type="EMBL" id="CP108085">
    <property type="protein sequence ID" value="WUP74675.1"/>
    <property type="molecule type" value="Genomic_DNA"/>
</dbReference>
<dbReference type="InterPro" id="IPR004150">
    <property type="entry name" value="NAD_DNA_ligase_OB"/>
</dbReference>
<dbReference type="Gene3D" id="3.40.50.10190">
    <property type="entry name" value="BRCT domain"/>
    <property type="match status" value="1"/>
</dbReference>
<comment type="catalytic activity">
    <reaction evidence="10 11 12">
        <text>NAD(+) + (deoxyribonucleotide)n-3'-hydroxyl + 5'-phospho-(deoxyribonucleotide)m = (deoxyribonucleotide)n+m + AMP + beta-nicotinamide D-nucleotide.</text>
        <dbReference type="EC" id="6.5.1.2"/>
    </reaction>
</comment>
<proteinExistence type="inferred from homology"/>
<evidence type="ECO:0000256" key="3">
    <source>
        <dbReference type="ARBA" id="ARBA00022705"/>
    </source>
</evidence>
<feature type="binding site" evidence="11">
    <location>
        <position position="242"/>
    </location>
    <ligand>
        <name>NAD(+)</name>
        <dbReference type="ChEBI" id="CHEBI:57540"/>
    </ligand>
</feature>
<feature type="compositionally biased region" description="Polar residues" evidence="13">
    <location>
        <begin position="46"/>
        <end position="83"/>
    </location>
</feature>
<comment type="function">
    <text evidence="1 11">DNA ligase that catalyzes the formation of phosphodiester linkages between 5'-phosphoryl and 3'-hydroxyl groups in double-stranded DNA using NAD as a coenzyme and as the energy source for the reaction. It is essential for DNA replication and repair of damaged DNA.</text>
</comment>
<feature type="active site" description="N6-AMP-lysine intermediate" evidence="11">
    <location>
        <position position="221"/>
    </location>
</feature>
<dbReference type="NCBIfam" id="NF005932">
    <property type="entry name" value="PRK07956.1"/>
    <property type="match status" value="1"/>
</dbReference>
<dbReference type="InterPro" id="IPR012340">
    <property type="entry name" value="NA-bd_OB-fold"/>
</dbReference>
<dbReference type="Proteomes" id="UP001432011">
    <property type="component" value="Chromosome"/>
</dbReference>
<dbReference type="SMART" id="SM00292">
    <property type="entry name" value="BRCT"/>
    <property type="match status" value="1"/>
</dbReference>
<name>A0ABZ1SSC0_9ACTN</name>
<dbReference type="RefSeq" id="WP_328709283.1">
    <property type="nucleotide sequence ID" value="NZ_CP108086.1"/>
</dbReference>
<evidence type="ECO:0000256" key="8">
    <source>
        <dbReference type="ARBA" id="ARBA00023027"/>
    </source>
</evidence>
<dbReference type="Gene3D" id="3.30.470.30">
    <property type="entry name" value="DNA ligase/mRNA capping enzyme"/>
    <property type="match status" value="1"/>
</dbReference>
<evidence type="ECO:0000256" key="4">
    <source>
        <dbReference type="ARBA" id="ARBA00022723"/>
    </source>
</evidence>
<dbReference type="Pfam" id="PF12826">
    <property type="entry name" value="HHH_2"/>
    <property type="match status" value="1"/>
</dbReference>
<dbReference type="InterPro" id="IPR010994">
    <property type="entry name" value="RuvA_2-like"/>
</dbReference>
<evidence type="ECO:0000256" key="6">
    <source>
        <dbReference type="ARBA" id="ARBA00022833"/>
    </source>
</evidence>
<dbReference type="NCBIfam" id="TIGR00575">
    <property type="entry name" value="dnlj"/>
    <property type="match status" value="1"/>
</dbReference>
<feature type="domain" description="BRCT" evidence="14">
    <location>
        <begin position="734"/>
        <end position="804"/>
    </location>
</feature>
<dbReference type="SMART" id="SM00278">
    <property type="entry name" value="HhH1"/>
    <property type="match status" value="2"/>
</dbReference>
<dbReference type="InterPro" id="IPR013839">
    <property type="entry name" value="DNAligase_adenylation"/>
</dbReference>
<dbReference type="CDD" id="cd17748">
    <property type="entry name" value="BRCT_DNA_ligase_like"/>
    <property type="match status" value="1"/>
</dbReference>
<evidence type="ECO:0000313" key="15">
    <source>
        <dbReference type="EMBL" id="WUP74675.1"/>
    </source>
</evidence>
<dbReference type="Gene3D" id="1.10.150.20">
    <property type="entry name" value="5' to 3' exonuclease, C-terminal subdomain"/>
    <property type="match status" value="2"/>
</dbReference>
<dbReference type="PROSITE" id="PS01055">
    <property type="entry name" value="DNA_LIGASE_N1"/>
    <property type="match status" value="1"/>
</dbReference>
<dbReference type="PROSITE" id="PS01056">
    <property type="entry name" value="DNA_LIGASE_N2"/>
    <property type="match status" value="1"/>
</dbReference>
<organism evidence="15 16">
    <name type="scientific">Microbispora hainanensis</name>
    <dbReference type="NCBI Taxonomy" id="568844"/>
    <lineage>
        <taxon>Bacteria</taxon>
        <taxon>Bacillati</taxon>
        <taxon>Actinomycetota</taxon>
        <taxon>Actinomycetes</taxon>
        <taxon>Streptosporangiales</taxon>
        <taxon>Streptosporangiaceae</taxon>
        <taxon>Microbispora</taxon>
    </lineage>
</organism>
<dbReference type="Pfam" id="PF01653">
    <property type="entry name" value="DNA_ligase_aden"/>
    <property type="match status" value="1"/>
</dbReference>
<dbReference type="InterPro" id="IPR004149">
    <property type="entry name" value="Znf_DNAligase_C4"/>
</dbReference>
<feature type="compositionally biased region" description="Basic and acidic residues" evidence="13">
    <location>
        <begin position="25"/>
        <end position="36"/>
    </location>
</feature>